<dbReference type="CDD" id="cd00610">
    <property type="entry name" value="OAT_like"/>
    <property type="match status" value="1"/>
</dbReference>
<dbReference type="RefSeq" id="WP_179435028.1">
    <property type="nucleotide sequence ID" value="NZ_BAABLC010000003.1"/>
</dbReference>
<dbReference type="PANTHER" id="PTHR11986:SF79">
    <property type="entry name" value="ACETYLORNITHINE AMINOTRANSFERASE, MITOCHONDRIAL"/>
    <property type="match status" value="1"/>
</dbReference>
<evidence type="ECO:0000256" key="1">
    <source>
        <dbReference type="ARBA" id="ARBA00001933"/>
    </source>
</evidence>
<reference evidence="6 7" key="1">
    <citation type="submission" date="2020-07" db="EMBL/GenBank/DDBJ databases">
        <title>Sequencing the genomes of 1000 actinobacteria strains.</title>
        <authorList>
            <person name="Klenk H.-P."/>
        </authorList>
    </citation>
    <scope>NUCLEOTIDE SEQUENCE [LARGE SCALE GENOMIC DNA]</scope>
    <source>
        <strain evidence="6 7">DSM 22185</strain>
    </source>
</reference>
<dbReference type="InterPro" id="IPR015424">
    <property type="entry name" value="PyrdxlP-dep_Trfase"/>
</dbReference>
<evidence type="ECO:0000256" key="2">
    <source>
        <dbReference type="ARBA" id="ARBA00022576"/>
    </source>
</evidence>
<accession>A0A7Y9JP34</accession>
<dbReference type="Gene3D" id="3.90.1150.10">
    <property type="entry name" value="Aspartate Aminotransferase, domain 1"/>
    <property type="match status" value="1"/>
</dbReference>
<evidence type="ECO:0000256" key="4">
    <source>
        <dbReference type="ARBA" id="ARBA00022898"/>
    </source>
</evidence>
<keyword evidence="7" id="KW-1185">Reference proteome</keyword>
<dbReference type="InterPro" id="IPR050103">
    <property type="entry name" value="Class-III_PLP-dep_AT"/>
</dbReference>
<dbReference type="EC" id="2.6.1.11" evidence="6"/>
<dbReference type="PROSITE" id="PS00600">
    <property type="entry name" value="AA_TRANSFER_CLASS_3"/>
    <property type="match status" value="1"/>
</dbReference>
<evidence type="ECO:0000256" key="3">
    <source>
        <dbReference type="ARBA" id="ARBA00022679"/>
    </source>
</evidence>
<sequence length="403" mass="41910">MNIWQDDASRDLMSLGGRLALLARGEGSHVWDADGTRYLDFLGGIAVNCLGHAHPVFVDAVSTQAATLSHISNYFASAAQLELAARLKRLAGTGERGRVFLANSGGEANEMAIKLARLHGNPTGRTTILVVDGAFHGRTMGALSLTPKPAYREPFEPALPGIRTVQHSIESLEAAFDDTVAAMIVEPIQGEAGVVSHPDGFLQRARELATAHGALLILDEVQTGAGRTGEWFAFQREGIVPDAVTMAKSIAGGFPLGAMITFGDASDLFYPGTHNSTFGGNPLASATANAVLGFIEEQDLLANVNARGAQLREGVSGLPLVTGTRGAGLLVGITLAVPVAGAVRAAAQRRGLIVNAPTDDVIRIAPAYTIGDAEIAEFLDLFGASLAEVAATTAPTATTEAQK</sequence>
<organism evidence="6 7">
    <name type="scientific">Microbacterium pseudoresistens</name>
    <dbReference type="NCBI Taxonomy" id="640634"/>
    <lineage>
        <taxon>Bacteria</taxon>
        <taxon>Bacillati</taxon>
        <taxon>Actinomycetota</taxon>
        <taxon>Actinomycetes</taxon>
        <taxon>Micrococcales</taxon>
        <taxon>Microbacteriaceae</taxon>
        <taxon>Microbacterium</taxon>
    </lineage>
</organism>
<dbReference type="InterPro" id="IPR049704">
    <property type="entry name" value="Aminotrans_3_PPA_site"/>
</dbReference>
<keyword evidence="4 5" id="KW-0663">Pyridoxal phosphate</keyword>
<dbReference type="EMBL" id="JACCBH010000001">
    <property type="protein sequence ID" value="NYD55746.1"/>
    <property type="molecule type" value="Genomic_DNA"/>
</dbReference>
<evidence type="ECO:0000313" key="7">
    <source>
        <dbReference type="Proteomes" id="UP000552045"/>
    </source>
</evidence>
<dbReference type="SUPFAM" id="SSF53383">
    <property type="entry name" value="PLP-dependent transferases"/>
    <property type="match status" value="1"/>
</dbReference>
<proteinExistence type="inferred from homology"/>
<dbReference type="Pfam" id="PF00202">
    <property type="entry name" value="Aminotran_3"/>
    <property type="match status" value="1"/>
</dbReference>
<dbReference type="Gene3D" id="3.40.640.10">
    <property type="entry name" value="Type I PLP-dependent aspartate aminotransferase-like (Major domain)"/>
    <property type="match status" value="1"/>
</dbReference>
<keyword evidence="2 6" id="KW-0032">Aminotransferase</keyword>
<evidence type="ECO:0000256" key="5">
    <source>
        <dbReference type="RuleBase" id="RU003560"/>
    </source>
</evidence>
<dbReference type="PANTHER" id="PTHR11986">
    <property type="entry name" value="AMINOTRANSFERASE CLASS III"/>
    <property type="match status" value="1"/>
</dbReference>
<dbReference type="GO" id="GO:0030170">
    <property type="term" value="F:pyridoxal phosphate binding"/>
    <property type="evidence" value="ECO:0007669"/>
    <property type="project" value="InterPro"/>
</dbReference>
<dbReference type="InterPro" id="IPR015422">
    <property type="entry name" value="PyrdxlP-dep_Trfase_small"/>
</dbReference>
<comment type="similarity">
    <text evidence="5">Belongs to the class-III pyridoxal-phosphate-dependent aminotransferase family.</text>
</comment>
<name>A0A7Y9JP34_9MICO</name>
<evidence type="ECO:0000313" key="6">
    <source>
        <dbReference type="EMBL" id="NYD55746.1"/>
    </source>
</evidence>
<protein>
    <submittedName>
        <fullName evidence="6">Acetylornithine aminotransferase</fullName>
        <ecNumber evidence="6">2.6.1.11</ecNumber>
    </submittedName>
</protein>
<comment type="caution">
    <text evidence="6">The sequence shown here is derived from an EMBL/GenBank/DDBJ whole genome shotgun (WGS) entry which is preliminary data.</text>
</comment>
<keyword evidence="3 6" id="KW-0808">Transferase</keyword>
<dbReference type="Proteomes" id="UP000552045">
    <property type="component" value="Unassembled WGS sequence"/>
</dbReference>
<dbReference type="InterPro" id="IPR015421">
    <property type="entry name" value="PyrdxlP-dep_Trfase_major"/>
</dbReference>
<dbReference type="NCBIfam" id="NF002874">
    <property type="entry name" value="PRK03244.1"/>
    <property type="match status" value="1"/>
</dbReference>
<dbReference type="GO" id="GO:0003992">
    <property type="term" value="F:N2-acetyl-L-ornithine:2-oxoglutarate 5-aminotransferase activity"/>
    <property type="evidence" value="ECO:0007669"/>
    <property type="project" value="UniProtKB-EC"/>
</dbReference>
<dbReference type="PIRSF" id="PIRSF000521">
    <property type="entry name" value="Transaminase_4ab_Lys_Orn"/>
    <property type="match status" value="1"/>
</dbReference>
<dbReference type="AlphaFoldDB" id="A0A7Y9JP34"/>
<dbReference type="FunFam" id="3.40.640.10:FF:000004">
    <property type="entry name" value="Acetylornithine aminotransferase"/>
    <property type="match status" value="1"/>
</dbReference>
<dbReference type="GO" id="GO:0042802">
    <property type="term" value="F:identical protein binding"/>
    <property type="evidence" value="ECO:0007669"/>
    <property type="project" value="TreeGrafter"/>
</dbReference>
<comment type="cofactor">
    <cofactor evidence="1">
        <name>pyridoxal 5'-phosphate</name>
        <dbReference type="ChEBI" id="CHEBI:597326"/>
    </cofactor>
</comment>
<gene>
    <name evidence="6" type="ORF">BKA02_002801</name>
</gene>
<dbReference type="InterPro" id="IPR005814">
    <property type="entry name" value="Aminotrans_3"/>
</dbReference>